<evidence type="ECO:0000313" key="2">
    <source>
        <dbReference type="EMBL" id="MBW1258086.1"/>
    </source>
</evidence>
<dbReference type="NCBIfam" id="NF007381">
    <property type="entry name" value="PRK09897.1"/>
    <property type="match status" value="1"/>
</dbReference>
<evidence type="ECO:0000313" key="3">
    <source>
        <dbReference type="EMBL" id="PWK97498.1"/>
    </source>
</evidence>
<organism evidence="3 4">
    <name type="scientific">Pantoea allii</name>
    <dbReference type="NCBI Taxonomy" id="574096"/>
    <lineage>
        <taxon>Bacteria</taxon>
        <taxon>Pseudomonadati</taxon>
        <taxon>Pseudomonadota</taxon>
        <taxon>Gammaproteobacteria</taxon>
        <taxon>Enterobacterales</taxon>
        <taxon>Erwiniaceae</taxon>
        <taxon>Pantoea</taxon>
    </lineage>
</organism>
<dbReference type="PANTHER" id="PTHR40254">
    <property type="entry name" value="BLR0577 PROTEIN"/>
    <property type="match status" value="1"/>
</dbReference>
<dbReference type="InterPro" id="IPR052189">
    <property type="entry name" value="L-asp_N-monooxygenase_NS-form"/>
</dbReference>
<feature type="domain" description="FAD-dependent urate hydroxylase HpyO/Asp monooxygenase CreE-like FAD/NAD(P)-binding" evidence="1">
    <location>
        <begin position="5"/>
        <end position="164"/>
    </location>
</feature>
<sequence>MKKIAIIGAGPTGIYTFYSLLGHNVPLAISVYEQGDEAGVGMPYSDEENSRMMLANIASIEIPPVFMTYIDWLRAQSDSHLRRYNVDPGALHIRQFLPRILLGEYFRDQFLTLVSRATEQGFEVKIHERCQVTDLEATDAGVKLWTQGEDSPETFDQVVIATGHVWPDDSASTRTYFPSPWSGLMEARIPACDVGIMGTSLSGIDAAMAVAIQHGEFVEADDEEITFTLDKGHEALKIVLMSRSGILPEADFYCPIPYEPLNVVTESAIDDAIAAGAEGLLDRVFALMVKELEEAAPAWSEAIALKTLDVDRFPEAWFANRQKQDPFHWASTNLNEVERNKRDRRTVPWRYTILRLHEVVEEIVPFLNESDSKRFSGGLAKVFIDNYAAIPSQSIRRLLALREAGIISILALGEEYELQRQQTKTRIVTGEQQLTFDVFIDARGQKALKTKDLPFATLKQQIQRCGDEIPDVGDDYTLLSPASARGRIAFAALPYLMHDQPFVQGLTVCADIGAAIASAIVETPSRSRKRLAYVEL</sequence>
<accession>A0A2V2BI83</accession>
<dbReference type="PANTHER" id="PTHR40254:SF1">
    <property type="entry name" value="BLR0577 PROTEIN"/>
    <property type="match status" value="1"/>
</dbReference>
<dbReference type="InterPro" id="IPR038732">
    <property type="entry name" value="HpyO/CreE_NAD-binding"/>
</dbReference>
<dbReference type="InterPro" id="IPR036188">
    <property type="entry name" value="FAD/NAD-bd_sf"/>
</dbReference>
<evidence type="ECO:0000313" key="5">
    <source>
        <dbReference type="Proteomes" id="UP001197236"/>
    </source>
</evidence>
<dbReference type="EMBL" id="QGHF01000004">
    <property type="protein sequence ID" value="PWK97498.1"/>
    <property type="molecule type" value="Genomic_DNA"/>
</dbReference>
<dbReference type="STRING" id="574096.HA38_15520"/>
<dbReference type="Gene3D" id="3.50.50.60">
    <property type="entry name" value="FAD/NAD(P)-binding domain"/>
    <property type="match status" value="1"/>
</dbReference>
<dbReference type="Pfam" id="PF13454">
    <property type="entry name" value="NAD_binding_9"/>
    <property type="match status" value="1"/>
</dbReference>
<dbReference type="SUPFAM" id="SSF51905">
    <property type="entry name" value="FAD/NAD(P)-binding domain"/>
    <property type="match status" value="1"/>
</dbReference>
<reference evidence="3 4" key="1">
    <citation type="submission" date="2018-05" db="EMBL/GenBank/DDBJ databases">
        <title>Genomic Encyclopedia of Type Strains, Phase IV (KMG-V): Genome sequencing to study the core and pangenomes of soil and plant-associated prokaryotes.</title>
        <authorList>
            <person name="Whitman W."/>
        </authorList>
    </citation>
    <scope>NUCLEOTIDE SEQUENCE [LARGE SCALE GENOMIC DNA]</scope>
    <source>
        <strain evidence="3 4">PNA 200-10</strain>
    </source>
</reference>
<name>A0A2V2BI83_9GAMM</name>
<dbReference type="RefSeq" id="WP_063881122.1">
    <property type="nucleotide sequence ID" value="NZ_CP125958.1"/>
</dbReference>
<dbReference type="GeneID" id="99737904"/>
<dbReference type="EMBL" id="JAHVXZ010000006">
    <property type="protein sequence ID" value="MBW1258086.1"/>
    <property type="molecule type" value="Genomic_DNA"/>
</dbReference>
<reference evidence="2 5" key="2">
    <citation type="submission" date="2021-07" db="EMBL/GenBank/DDBJ databases">
        <title>A novel phosphonate cluster across the Pantoea species complex is important for pathogenicity in onion.</title>
        <authorList>
            <person name="Zhao M."/>
            <person name="Stice S."/>
            <person name="Shin G.Y."/>
            <person name="Coutinho T."/>
            <person name="Gitaitis R."/>
            <person name="Kvitko B."/>
            <person name="Dutta B."/>
        </authorList>
    </citation>
    <scope>NUCLEOTIDE SEQUENCE [LARGE SCALE GENOMIC DNA]</scope>
    <source>
        <strain evidence="2 5">BD 382</strain>
    </source>
</reference>
<evidence type="ECO:0000313" key="4">
    <source>
        <dbReference type="Proteomes" id="UP000245981"/>
    </source>
</evidence>
<keyword evidence="5" id="KW-1185">Reference proteome</keyword>
<gene>
    <name evidence="3" type="ORF">C7431_104175</name>
    <name evidence="2" type="ORF">KYI95_12945</name>
</gene>
<comment type="caution">
    <text evidence="3">The sequence shown here is derived from an EMBL/GenBank/DDBJ whole genome shotgun (WGS) entry which is preliminary data.</text>
</comment>
<protein>
    <submittedName>
        <fullName evidence="2">FAD-NAD(P)-binding protein</fullName>
    </submittedName>
    <submittedName>
        <fullName evidence="3">Putative NAD(P)/FAD-binding protein YdhS</fullName>
    </submittedName>
</protein>
<proteinExistence type="predicted"/>
<dbReference type="Proteomes" id="UP000245981">
    <property type="component" value="Unassembled WGS sequence"/>
</dbReference>
<dbReference type="AlphaFoldDB" id="A0A2V2BI83"/>
<evidence type="ECO:0000259" key="1">
    <source>
        <dbReference type="Pfam" id="PF13454"/>
    </source>
</evidence>
<dbReference type="OrthoDB" id="6309046at2"/>
<dbReference type="Proteomes" id="UP001197236">
    <property type="component" value="Unassembled WGS sequence"/>
</dbReference>